<accession>A0ABW4CGN5</accession>
<dbReference type="SUPFAM" id="SSF52540">
    <property type="entry name" value="P-loop containing nucleoside triphosphate hydrolases"/>
    <property type="match status" value="1"/>
</dbReference>
<dbReference type="InterPro" id="IPR027417">
    <property type="entry name" value="P-loop_NTPase"/>
</dbReference>
<dbReference type="InterPro" id="IPR004622">
    <property type="entry name" value="DNA_pol_HolB"/>
</dbReference>
<comment type="caution">
    <text evidence="1">The sequence shown here is derived from an EMBL/GenBank/DDBJ whole genome shotgun (WGS) entry which is preliminary data.</text>
</comment>
<dbReference type="PANTHER" id="PTHR11669">
    <property type="entry name" value="REPLICATION FACTOR C / DNA POLYMERASE III GAMMA-TAU SUBUNIT"/>
    <property type="match status" value="1"/>
</dbReference>
<dbReference type="GO" id="GO:0003887">
    <property type="term" value="F:DNA-directed DNA polymerase activity"/>
    <property type="evidence" value="ECO:0007669"/>
    <property type="project" value="UniProtKB-EC"/>
</dbReference>
<keyword evidence="1" id="KW-0548">Nucleotidyltransferase</keyword>
<dbReference type="InterPro" id="IPR050238">
    <property type="entry name" value="DNA_Rep/Repair_Clamp_Loader"/>
</dbReference>
<dbReference type="Proteomes" id="UP001597196">
    <property type="component" value="Unassembled WGS sequence"/>
</dbReference>
<protein>
    <submittedName>
        <fullName evidence="1">DNA polymerase III subunit delta</fullName>
        <ecNumber evidence="1">2.7.7.7</ecNumber>
    </submittedName>
</protein>
<dbReference type="Pfam" id="PF13177">
    <property type="entry name" value="DNA_pol3_delta2"/>
    <property type="match status" value="1"/>
</dbReference>
<reference evidence="2" key="1">
    <citation type="journal article" date="2019" name="Int. J. Syst. Evol. Microbiol.">
        <title>The Global Catalogue of Microorganisms (GCM) 10K type strain sequencing project: providing services to taxonomists for standard genome sequencing and annotation.</title>
        <authorList>
            <consortium name="The Broad Institute Genomics Platform"/>
            <consortium name="The Broad Institute Genome Sequencing Center for Infectious Disease"/>
            <person name="Wu L."/>
            <person name="Ma J."/>
        </authorList>
    </citation>
    <scope>NUCLEOTIDE SEQUENCE [LARGE SCALE GENOMIC DNA]</scope>
    <source>
        <strain evidence="2">CCM 8980</strain>
    </source>
</reference>
<dbReference type="NCBIfam" id="TIGR00678">
    <property type="entry name" value="holB"/>
    <property type="match status" value="1"/>
</dbReference>
<dbReference type="EMBL" id="JBHTOC010000002">
    <property type="protein sequence ID" value="MFD1429015.1"/>
    <property type="molecule type" value="Genomic_DNA"/>
</dbReference>
<keyword evidence="1" id="KW-0808">Transferase</keyword>
<dbReference type="PANTHER" id="PTHR11669:SF8">
    <property type="entry name" value="DNA POLYMERASE III SUBUNIT DELTA"/>
    <property type="match status" value="1"/>
</dbReference>
<dbReference type="RefSeq" id="WP_203627284.1">
    <property type="nucleotide sequence ID" value="NZ_BOLQ01000012.1"/>
</dbReference>
<sequence>MGAFDIATLQPKLVHQFASVIARGQLSQAYVFNGASGTGKHDLAAWIALRLFCEHVQKNGEPDYTCSECQRVLTGNHPDVVILQTALRSLKVDDIRDMKAEMAKTGVERNQRVFIIDDADKMTAQAANSLLKFYEEPVPGMVIILTTTAKNQLLPTILSRAQVINFPPPRRETVIAALDQSGVAPSLAAVAAALSADVQTAQTVAADETFQQQVAKVQTVIGLVAAHDDEAFVQVQTTLVPLAPKPADQQVLLSLIALVYQDALNQHFHAKVPATFGGPLIELLADQSEKQLEGALSAVLKAQVQLSQNVTFQSTTEQLILTLLEG</sequence>
<dbReference type="EC" id="2.7.7.7" evidence="1"/>
<gene>
    <name evidence="1" type="primary">holB</name>
    <name evidence="1" type="ORF">ACFQ4P_01970</name>
</gene>
<dbReference type="Gene3D" id="3.40.50.300">
    <property type="entry name" value="P-loop containing nucleotide triphosphate hydrolases"/>
    <property type="match status" value="1"/>
</dbReference>
<evidence type="ECO:0000313" key="2">
    <source>
        <dbReference type="Proteomes" id="UP001597196"/>
    </source>
</evidence>
<evidence type="ECO:0000313" key="1">
    <source>
        <dbReference type="EMBL" id="MFD1429015.1"/>
    </source>
</evidence>
<name>A0ABW4CGN5_9LACO</name>
<keyword evidence="2" id="KW-1185">Reference proteome</keyword>
<proteinExistence type="predicted"/>
<organism evidence="1 2">
    <name type="scientific">Lacticaseibacillus mingshuiensis</name>
    <dbReference type="NCBI Taxonomy" id="2799574"/>
    <lineage>
        <taxon>Bacteria</taxon>
        <taxon>Bacillati</taxon>
        <taxon>Bacillota</taxon>
        <taxon>Bacilli</taxon>
        <taxon>Lactobacillales</taxon>
        <taxon>Lactobacillaceae</taxon>
        <taxon>Lacticaseibacillus</taxon>
    </lineage>
</organism>